<evidence type="ECO:0000313" key="3">
    <source>
        <dbReference type="Proteomes" id="UP001324380"/>
    </source>
</evidence>
<organism evidence="2 3">
    <name type="scientific">Mucilaginibacter sabulilitoris</name>
    <dbReference type="NCBI Taxonomy" id="1173583"/>
    <lineage>
        <taxon>Bacteria</taxon>
        <taxon>Pseudomonadati</taxon>
        <taxon>Bacteroidota</taxon>
        <taxon>Sphingobacteriia</taxon>
        <taxon>Sphingobacteriales</taxon>
        <taxon>Sphingobacteriaceae</taxon>
        <taxon>Mucilaginibacter</taxon>
    </lineage>
</organism>
<keyword evidence="3" id="KW-1185">Reference proteome</keyword>
<proteinExistence type="predicted"/>
<evidence type="ECO:0000256" key="1">
    <source>
        <dbReference type="SAM" id="SignalP"/>
    </source>
</evidence>
<dbReference type="EMBL" id="CP139558">
    <property type="protein sequence ID" value="WPU92019.1"/>
    <property type="molecule type" value="Genomic_DNA"/>
</dbReference>
<protein>
    <recommendedName>
        <fullName evidence="4">DUF5017 domain-containing protein</fullName>
    </recommendedName>
</protein>
<keyword evidence="1" id="KW-0732">Signal</keyword>
<gene>
    <name evidence="2" type="ORF">SNE25_22120</name>
</gene>
<accession>A0ABZ0TGX3</accession>
<sequence length="372" mass="40677">MKKIYYLLAFVAMAFTACQKQPNVAPQGYTKKGMAITLPTTTTFTSTDDAKTKIPGILDAKYPQLDNGSSATVTFTLSPVSVKPADSLLTDISYTVTPADYATVLGPNPKYLEFTSAQVISFLGIKYPNPQPNQLSFLTYIYFESGVTPSAIPNQTDTFIYLNGAWVKCYTLTAAQYASTGHPYNDFSSTDDAKLATYFNLILKNDIVVSSNSAAGNIQYVSYKYYGGKNFQRIAGMTFDGTNWVATPTTGSLSFSKSGGKWILDVSVNYTLVKDDYTYIGTQTKAGSDAARANVAQYPDFNISSPDDATYWSDDDLNAALIAVLTNKFKSTAITDQKFIVTYTVYSFGKTSNVAKTFTYDGSIFKVFVPEK</sequence>
<dbReference type="Proteomes" id="UP001324380">
    <property type="component" value="Chromosome"/>
</dbReference>
<feature type="signal peptide" evidence="1">
    <location>
        <begin position="1"/>
        <end position="20"/>
    </location>
</feature>
<reference evidence="2 3" key="1">
    <citation type="submission" date="2023-11" db="EMBL/GenBank/DDBJ databases">
        <title>Analysis of the Genomes of Mucilaginibacter gossypii cycad 4 and M. sabulilitoris SNA2: microbes with the potential for plant growth promotion.</title>
        <authorList>
            <person name="Hirsch A.M."/>
            <person name="Humm E."/>
            <person name="Rubbi M."/>
            <person name="Del Vecchio G."/>
            <person name="Ha S.M."/>
            <person name="Pellegrini M."/>
            <person name="Gunsalus R.P."/>
        </authorList>
    </citation>
    <scope>NUCLEOTIDE SEQUENCE [LARGE SCALE GENOMIC DNA]</scope>
    <source>
        <strain evidence="2 3">SNA2</strain>
    </source>
</reference>
<name>A0ABZ0TGX3_9SPHI</name>
<dbReference type="RefSeq" id="WP_321561185.1">
    <property type="nucleotide sequence ID" value="NZ_CP139558.1"/>
</dbReference>
<evidence type="ECO:0008006" key="4">
    <source>
        <dbReference type="Google" id="ProtNLM"/>
    </source>
</evidence>
<evidence type="ECO:0000313" key="2">
    <source>
        <dbReference type="EMBL" id="WPU92019.1"/>
    </source>
</evidence>
<feature type="chain" id="PRO_5047156547" description="DUF5017 domain-containing protein" evidence="1">
    <location>
        <begin position="21"/>
        <end position="372"/>
    </location>
</feature>
<dbReference type="PROSITE" id="PS51257">
    <property type="entry name" value="PROKAR_LIPOPROTEIN"/>
    <property type="match status" value="1"/>
</dbReference>